<proteinExistence type="inferred from homology"/>
<dbReference type="InterPro" id="IPR015500">
    <property type="entry name" value="Peptidase_S8_subtilisin-rel"/>
</dbReference>
<reference evidence="11 12" key="1">
    <citation type="submission" date="2017-06" db="EMBL/GenBank/DDBJ databases">
        <title>Ant-infecting Ophiocordyceps genomes reveal a high diversity of potential behavioral manipulation genes and a possible major role for enterotoxins.</title>
        <authorList>
            <person name="De Bekker C."/>
            <person name="Evans H.C."/>
            <person name="Brachmann A."/>
            <person name="Hughes D.P."/>
        </authorList>
    </citation>
    <scope>NUCLEOTIDE SEQUENCE [LARGE SCALE GENOMIC DNA]</scope>
    <source>
        <strain evidence="11 12">Map64</strain>
    </source>
</reference>
<dbReference type="GO" id="GO:0006508">
    <property type="term" value="P:proteolysis"/>
    <property type="evidence" value="ECO:0007669"/>
    <property type="project" value="UniProtKB-KW"/>
</dbReference>
<accession>A0A2C5YD16</accession>
<dbReference type="InterPro" id="IPR034187">
    <property type="entry name" value="Peptidases_S8_5"/>
</dbReference>
<dbReference type="Pfam" id="PF00082">
    <property type="entry name" value="Peptidase_S8"/>
    <property type="match status" value="1"/>
</dbReference>
<organism evidence="11 12">
    <name type="scientific">Ophiocordyceps australis</name>
    <dbReference type="NCBI Taxonomy" id="1399860"/>
    <lineage>
        <taxon>Eukaryota</taxon>
        <taxon>Fungi</taxon>
        <taxon>Dikarya</taxon>
        <taxon>Ascomycota</taxon>
        <taxon>Pezizomycotina</taxon>
        <taxon>Sordariomycetes</taxon>
        <taxon>Hypocreomycetidae</taxon>
        <taxon>Hypocreales</taxon>
        <taxon>Ophiocordycipitaceae</taxon>
        <taxon>Ophiocordyceps</taxon>
    </lineage>
</organism>
<evidence type="ECO:0000256" key="4">
    <source>
        <dbReference type="ARBA" id="ARBA00022801"/>
    </source>
</evidence>
<evidence type="ECO:0000256" key="2">
    <source>
        <dbReference type="ARBA" id="ARBA00022670"/>
    </source>
</evidence>
<dbReference type="PANTHER" id="PTHR43806">
    <property type="entry name" value="PEPTIDASE S8"/>
    <property type="match status" value="1"/>
</dbReference>
<dbReference type="PROSITE" id="PS00137">
    <property type="entry name" value="SUBTILASE_HIS"/>
    <property type="match status" value="1"/>
</dbReference>
<dbReference type="PANTHER" id="PTHR43806:SF66">
    <property type="entry name" value="SERIN ENDOPEPTIDASE"/>
    <property type="match status" value="1"/>
</dbReference>
<keyword evidence="3 8" id="KW-0732">Signal</keyword>
<evidence type="ECO:0000313" key="11">
    <source>
        <dbReference type="EMBL" id="PHH64761.1"/>
    </source>
</evidence>
<dbReference type="PROSITE" id="PS00138">
    <property type="entry name" value="SUBTILASE_SER"/>
    <property type="match status" value="1"/>
</dbReference>
<feature type="active site" description="Charge relay system" evidence="6 7">
    <location>
        <position position="380"/>
    </location>
</feature>
<evidence type="ECO:0000259" key="10">
    <source>
        <dbReference type="Pfam" id="PF06280"/>
    </source>
</evidence>
<evidence type="ECO:0000256" key="1">
    <source>
        <dbReference type="ARBA" id="ARBA00011073"/>
    </source>
</evidence>
<dbReference type="SUPFAM" id="SSF52743">
    <property type="entry name" value="Subtilisin-like"/>
    <property type="match status" value="1"/>
</dbReference>
<dbReference type="GO" id="GO:0004252">
    <property type="term" value="F:serine-type endopeptidase activity"/>
    <property type="evidence" value="ECO:0007669"/>
    <property type="project" value="UniProtKB-UniRule"/>
</dbReference>
<comment type="caution">
    <text evidence="11">The sequence shown here is derived from an EMBL/GenBank/DDBJ whole genome shotgun (WGS) entry which is preliminary data.</text>
</comment>
<dbReference type="InterPro" id="IPR022398">
    <property type="entry name" value="Peptidase_S8_His-AS"/>
</dbReference>
<sequence>MRFTVLVFLLWQMLVLGSLAYETEDEPWSRVVKKTFVVQVEESQDVDVSAGAVGNHGTVLFKYYMPFRGLSIRFDREWREWEVRALVPGAKAVWRVKTHQTPVVKPEEDEEVMRRSVGSAEETRYAPLVMMQVDKLRRQGLTGKGIKLAVIDTGIDYSNEALGGCFGPGCVVTFGYNFAQDSDDINDCHGHGTQVAGIIASRPNYFPGFSGVAPGVTLGAYRVTGCNGTQREDYLIAAFNQAYRDRVDIVNYSAGFSQGWSKGPIAEAASALARQDIVVVVSAANNGNSGIFYASSPGGAEGVLTVSSVLNGGVHQLKYAQGRPEVQMQAMRYNGGAVDKTSSWGPNWDMGHSVDVAGVGGKVVATAMGTGGISLVSGTSFAAPLVAGIVALMLEAKPDLSGKMIRRRLVATAQPTDYHTGTDFLDLAAPPAQQGGGIVQGWDALHATTLLEPASLSFNDSEHRPEALTLTIFNTGEEEVRYTLSNKAAVTVYAMEPRTGRFNNQHPTFAYTSSSTATLGFSSNDIVVLPGQYVNIDVSATPPPSVDASRLPLWSGFVRVRGSDGSSLMVPYHGLSGSLRQQPVFGAQGAQIRKLGSSAARPTEQDADFVYSTVGDDITLKMPFSVHTRVGTRLLRASIIPLGAPSWLAARLVAKNIQLAPARLSPLQWIPRGRVFLDEWDGLLDSGDYIPRGEYKLIFHALRIFGREEEAQDWDLVETPRFKVLGVGGIKACRVYEEVGRRHHPDALFSSFTECLERHGRDMSGKWVAADKAGQCDAERPTEHECGTWRFCKAHDDQRIITRLETRYASSYECVMGHELLPNLVSRWGREECEEKRDEETCGSFRWCVLLFEGGGGPYGNVEECHWAHGIFETITG</sequence>
<evidence type="ECO:0000256" key="5">
    <source>
        <dbReference type="ARBA" id="ARBA00022825"/>
    </source>
</evidence>
<evidence type="ECO:0000256" key="8">
    <source>
        <dbReference type="SAM" id="SignalP"/>
    </source>
</evidence>
<dbReference type="STRING" id="1399860.A0A2C5YD16"/>
<keyword evidence="2 7" id="KW-0645">Protease</keyword>
<feature type="domain" description="C5a peptidase/Subtilisin-like protease SBT2-like Fn3-like" evidence="10">
    <location>
        <begin position="457"/>
        <end position="572"/>
    </location>
</feature>
<dbReference type="EMBL" id="NJET01000026">
    <property type="protein sequence ID" value="PHH64761.1"/>
    <property type="molecule type" value="Genomic_DNA"/>
</dbReference>
<dbReference type="Pfam" id="PF06280">
    <property type="entry name" value="fn3_5"/>
    <property type="match status" value="1"/>
</dbReference>
<feature type="signal peptide" evidence="8">
    <location>
        <begin position="1"/>
        <end position="20"/>
    </location>
</feature>
<keyword evidence="5 7" id="KW-0720">Serine protease</keyword>
<dbReference type="InterPro" id="IPR000209">
    <property type="entry name" value="Peptidase_S8/S53_dom"/>
</dbReference>
<dbReference type="CDD" id="cd07489">
    <property type="entry name" value="Peptidases_S8_5"/>
    <property type="match status" value="1"/>
</dbReference>
<feature type="chain" id="PRO_5012586892" description="Peptidase S8/S53 domain-containing protein" evidence="8">
    <location>
        <begin position="21"/>
        <end position="877"/>
    </location>
</feature>
<keyword evidence="4 7" id="KW-0378">Hydrolase</keyword>
<evidence type="ECO:0008006" key="13">
    <source>
        <dbReference type="Google" id="ProtNLM"/>
    </source>
</evidence>
<dbReference type="OrthoDB" id="10256524at2759"/>
<feature type="active site" description="Charge relay system" evidence="6 7">
    <location>
        <position position="152"/>
    </location>
</feature>
<gene>
    <name evidence="11" type="ORF">CDD81_4023</name>
</gene>
<feature type="active site" description="Charge relay system" evidence="6 7">
    <location>
        <position position="191"/>
    </location>
</feature>
<keyword evidence="12" id="KW-1185">Reference proteome</keyword>
<dbReference type="Gene3D" id="3.40.50.200">
    <property type="entry name" value="Peptidase S8/S53 domain"/>
    <property type="match status" value="1"/>
</dbReference>
<dbReference type="GO" id="GO:0016020">
    <property type="term" value="C:membrane"/>
    <property type="evidence" value="ECO:0007669"/>
    <property type="project" value="InterPro"/>
</dbReference>
<dbReference type="PRINTS" id="PR00723">
    <property type="entry name" value="SUBTILISIN"/>
</dbReference>
<evidence type="ECO:0000256" key="6">
    <source>
        <dbReference type="PIRSR" id="PIRSR615500-1"/>
    </source>
</evidence>
<dbReference type="PROSITE" id="PS51892">
    <property type="entry name" value="SUBTILASE"/>
    <property type="match status" value="1"/>
</dbReference>
<dbReference type="Proteomes" id="UP000226192">
    <property type="component" value="Unassembled WGS sequence"/>
</dbReference>
<dbReference type="InterPro" id="IPR010435">
    <property type="entry name" value="C5a/SBT2-like_Fn3"/>
</dbReference>
<evidence type="ECO:0000256" key="3">
    <source>
        <dbReference type="ARBA" id="ARBA00022729"/>
    </source>
</evidence>
<name>A0A2C5YD16_9HYPO</name>
<feature type="domain" description="Peptidase S8/S53" evidence="9">
    <location>
        <begin position="143"/>
        <end position="416"/>
    </location>
</feature>
<evidence type="ECO:0000256" key="7">
    <source>
        <dbReference type="PROSITE-ProRule" id="PRU01240"/>
    </source>
</evidence>
<dbReference type="InterPro" id="IPR036852">
    <property type="entry name" value="Peptidase_S8/S53_dom_sf"/>
</dbReference>
<evidence type="ECO:0000259" key="9">
    <source>
        <dbReference type="Pfam" id="PF00082"/>
    </source>
</evidence>
<dbReference type="AlphaFoldDB" id="A0A2C5YD16"/>
<dbReference type="InterPro" id="IPR050131">
    <property type="entry name" value="Peptidase_S8_subtilisin-like"/>
</dbReference>
<protein>
    <recommendedName>
        <fullName evidence="13">Peptidase S8/S53 domain-containing protein</fullName>
    </recommendedName>
</protein>
<comment type="similarity">
    <text evidence="1 7">Belongs to the peptidase S8 family.</text>
</comment>
<dbReference type="InterPro" id="IPR023828">
    <property type="entry name" value="Peptidase_S8_Ser-AS"/>
</dbReference>
<evidence type="ECO:0000313" key="12">
    <source>
        <dbReference type="Proteomes" id="UP000226192"/>
    </source>
</evidence>